<comment type="caution">
    <text evidence="11">The sequence shown here is derived from an EMBL/GenBank/DDBJ whole genome shotgun (WGS) entry which is preliminary data.</text>
</comment>
<evidence type="ECO:0000256" key="3">
    <source>
        <dbReference type="ARBA" id="ARBA00022448"/>
    </source>
</evidence>
<evidence type="ECO:0000313" key="12">
    <source>
        <dbReference type="Proteomes" id="UP001301769"/>
    </source>
</evidence>
<feature type="transmembrane region" description="Helical" evidence="9">
    <location>
        <begin position="206"/>
        <end position="223"/>
    </location>
</feature>
<feature type="transmembrane region" description="Helical" evidence="9">
    <location>
        <begin position="513"/>
        <end position="535"/>
    </location>
</feature>
<protein>
    <submittedName>
        <fullName evidence="11">Rh-like protein/ammonium transporter</fullName>
    </submittedName>
</protein>
<comment type="similarity">
    <text evidence="2">Belongs to the ammonia transporter channel (TC 1.A.11.2) family.</text>
</comment>
<keyword evidence="12" id="KW-1185">Reference proteome</keyword>
<comment type="subcellular location">
    <subcellularLocation>
        <location evidence="1">Membrane</location>
        <topology evidence="1">Multi-pass membrane protein</topology>
    </subcellularLocation>
</comment>
<accession>A0AAN7B3L1</accession>
<feature type="transmembrane region" description="Helical" evidence="9">
    <location>
        <begin position="310"/>
        <end position="327"/>
    </location>
</feature>
<feature type="transmembrane region" description="Helical" evidence="9">
    <location>
        <begin position="469"/>
        <end position="493"/>
    </location>
</feature>
<keyword evidence="5 9" id="KW-1133">Transmembrane helix</keyword>
<keyword evidence="7" id="KW-0924">Ammonia transport</keyword>
<dbReference type="InterPro" id="IPR029020">
    <property type="entry name" value="Ammonium/urea_transptr"/>
</dbReference>
<evidence type="ECO:0000259" key="10">
    <source>
        <dbReference type="Pfam" id="PF00909"/>
    </source>
</evidence>
<organism evidence="11 12">
    <name type="scientific">Rhypophila decipiens</name>
    <dbReference type="NCBI Taxonomy" id="261697"/>
    <lineage>
        <taxon>Eukaryota</taxon>
        <taxon>Fungi</taxon>
        <taxon>Dikarya</taxon>
        <taxon>Ascomycota</taxon>
        <taxon>Pezizomycotina</taxon>
        <taxon>Sordariomycetes</taxon>
        <taxon>Sordariomycetidae</taxon>
        <taxon>Sordariales</taxon>
        <taxon>Naviculisporaceae</taxon>
        <taxon>Rhypophila</taxon>
    </lineage>
</organism>
<dbReference type="GO" id="GO:0008519">
    <property type="term" value="F:ammonium channel activity"/>
    <property type="evidence" value="ECO:0007669"/>
    <property type="project" value="InterPro"/>
</dbReference>
<evidence type="ECO:0000256" key="4">
    <source>
        <dbReference type="ARBA" id="ARBA00022692"/>
    </source>
</evidence>
<feature type="compositionally biased region" description="Low complexity" evidence="8">
    <location>
        <begin position="646"/>
        <end position="660"/>
    </location>
</feature>
<evidence type="ECO:0000256" key="8">
    <source>
        <dbReference type="SAM" id="MobiDB-lite"/>
    </source>
</evidence>
<evidence type="ECO:0000256" key="9">
    <source>
        <dbReference type="SAM" id="Phobius"/>
    </source>
</evidence>
<dbReference type="GO" id="GO:0005886">
    <property type="term" value="C:plasma membrane"/>
    <property type="evidence" value="ECO:0007669"/>
    <property type="project" value="TreeGrafter"/>
</dbReference>
<dbReference type="InterPro" id="IPR001905">
    <property type="entry name" value="Ammonium_transpt"/>
</dbReference>
<feature type="domain" description="Ammonium transporter AmtB-like" evidence="10">
    <location>
        <begin position="409"/>
        <end position="541"/>
    </location>
</feature>
<evidence type="ECO:0000256" key="1">
    <source>
        <dbReference type="ARBA" id="ARBA00004141"/>
    </source>
</evidence>
<keyword evidence="3" id="KW-0813">Transport</keyword>
<feature type="domain" description="Ammonium transporter AmtB-like" evidence="10">
    <location>
        <begin position="40"/>
        <end position="229"/>
    </location>
</feature>
<feature type="transmembrane region" description="Helical" evidence="9">
    <location>
        <begin position="39"/>
        <end position="63"/>
    </location>
</feature>
<proteinExistence type="inferred from homology"/>
<feature type="transmembrane region" description="Helical" evidence="9">
    <location>
        <begin position="347"/>
        <end position="364"/>
    </location>
</feature>
<evidence type="ECO:0000313" key="11">
    <source>
        <dbReference type="EMBL" id="KAK4209663.1"/>
    </source>
</evidence>
<feature type="domain" description="Ammonium transporter AmtB-like" evidence="10">
    <location>
        <begin position="299"/>
        <end position="368"/>
    </location>
</feature>
<sequence length="693" mass="74081">METFTFPAQPTPSVASSSLSVAYSDILEHPELYYQGSDLVWIMFSSAAVFLMIPALSFIYAGLGNRSFSLTLFRLPMVTAAFVGLQWVLWGYALTFSSGSLWWGGDFRTAAMRDVLARPIAVGDGGTSNGAAIPELIYILYEAMFASFTAALICGGAMHRARPARFIIFITLWSFFVYFPIARWSWSSYGWSKQLGTLDFAGGTPVHIVSGTTVAAFAIFCSIEARRKAGRNFGVSHRNESGEEVIRVIGDEAPAEHRDEAASPTKRHTGAPAEHHNEAVSPATSDTRPLADMETNTITDRSHEAQPSNVNYVVFGTALLWFGWAGFNGGSALGGNMRAVSAWTSTHIAACAGGVTGMLLIWLLKGGPVLIAHFKAASSLPRPSAGEDGEAGQGLQDHYVDYRSKESIERLSVFFFCDGAIAGLVAITPAAGYVQPWSATVIGLVSAFVVLVPLKMLAAVWLKNDPLQIFAVHTGGGLVGMALTAFFVDPVIIGLDGHSTIPHPEYNMGRRLGYQLLDGLAGMAYTFLVTILILYSMKLVTSIFPKSGSPYSDPEKSYLEDTYQATMAQYWQSGLDPLGRPRATTARSTAPAERPGSTGRDPTAPGLGSELEPEPEPEAGTASGVLAPESTGAPTSSAFTPPIHTPASASARSPAVSLAPTSELPRFAPIHDSFFRSRDPSMSPGMPPVHRST</sequence>
<feature type="compositionally biased region" description="Basic and acidic residues" evidence="8">
    <location>
        <begin position="252"/>
        <end position="261"/>
    </location>
</feature>
<evidence type="ECO:0000256" key="6">
    <source>
        <dbReference type="ARBA" id="ARBA00023136"/>
    </source>
</evidence>
<dbReference type="EMBL" id="MU858198">
    <property type="protein sequence ID" value="KAK4209663.1"/>
    <property type="molecule type" value="Genomic_DNA"/>
</dbReference>
<feature type="region of interest" description="Disordered" evidence="8">
    <location>
        <begin position="574"/>
        <end position="693"/>
    </location>
</feature>
<dbReference type="PANTHER" id="PTHR43029:SF10">
    <property type="entry name" value="AMMONIUM TRANSPORTER MEP2"/>
    <property type="match status" value="1"/>
</dbReference>
<evidence type="ECO:0000256" key="7">
    <source>
        <dbReference type="ARBA" id="ARBA00023177"/>
    </source>
</evidence>
<dbReference type="Gene3D" id="1.10.3430.10">
    <property type="entry name" value="Ammonium transporter AmtB like domains"/>
    <property type="match status" value="1"/>
</dbReference>
<reference evidence="11" key="1">
    <citation type="journal article" date="2023" name="Mol. Phylogenet. Evol.">
        <title>Genome-scale phylogeny and comparative genomics of the fungal order Sordariales.</title>
        <authorList>
            <person name="Hensen N."/>
            <person name="Bonometti L."/>
            <person name="Westerberg I."/>
            <person name="Brannstrom I.O."/>
            <person name="Guillou S."/>
            <person name="Cros-Aarteil S."/>
            <person name="Calhoun S."/>
            <person name="Haridas S."/>
            <person name="Kuo A."/>
            <person name="Mondo S."/>
            <person name="Pangilinan J."/>
            <person name="Riley R."/>
            <person name="LaButti K."/>
            <person name="Andreopoulos B."/>
            <person name="Lipzen A."/>
            <person name="Chen C."/>
            <person name="Yan M."/>
            <person name="Daum C."/>
            <person name="Ng V."/>
            <person name="Clum A."/>
            <person name="Steindorff A."/>
            <person name="Ohm R.A."/>
            <person name="Martin F."/>
            <person name="Silar P."/>
            <person name="Natvig D.O."/>
            <person name="Lalanne C."/>
            <person name="Gautier V."/>
            <person name="Ament-Velasquez S.L."/>
            <person name="Kruys A."/>
            <person name="Hutchinson M.I."/>
            <person name="Powell A.J."/>
            <person name="Barry K."/>
            <person name="Miller A.N."/>
            <person name="Grigoriev I.V."/>
            <person name="Debuchy R."/>
            <person name="Gladieux P."/>
            <person name="Hiltunen Thoren M."/>
            <person name="Johannesson H."/>
        </authorList>
    </citation>
    <scope>NUCLEOTIDE SEQUENCE</scope>
    <source>
        <strain evidence="11">PSN293</strain>
    </source>
</reference>
<dbReference type="AlphaFoldDB" id="A0AAN7B3L1"/>
<name>A0AAN7B3L1_9PEZI</name>
<feature type="transmembrane region" description="Helical" evidence="9">
    <location>
        <begin position="440"/>
        <end position="462"/>
    </location>
</feature>
<feature type="region of interest" description="Disordered" evidence="8">
    <location>
        <begin position="252"/>
        <end position="290"/>
    </location>
</feature>
<evidence type="ECO:0000256" key="2">
    <source>
        <dbReference type="ARBA" id="ARBA00005887"/>
    </source>
</evidence>
<dbReference type="SUPFAM" id="SSF111352">
    <property type="entry name" value="Ammonium transporter"/>
    <property type="match status" value="2"/>
</dbReference>
<feature type="transmembrane region" description="Helical" evidence="9">
    <location>
        <begin position="166"/>
        <end position="186"/>
    </location>
</feature>
<feature type="transmembrane region" description="Helical" evidence="9">
    <location>
        <begin position="136"/>
        <end position="154"/>
    </location>
</feature>
<feature type="compositionally biased region" description="Low complexity" evidence="8">
    <location>
        <begin position="580"/>
        <end position="595"/>
    </location>
</feature>
<evidence type="ECO:0000256" key="5">
    <source>
        <dbReference type="ARBA" id="ARBA00022989"/>
    </source>
</evidence>
<dbReference type="InterPro" id="IPR024041">
    <property type="entry name" value="NH4_transpt_AmtB-like_dom"/>
</dbReference>
<dbReference type="Proteomes" id="UP001301769">
    <property type="component" value="Unassembled WGS sequence"/>
</dbReference>
<keyword evidence="6 9" id="KW-0472">Membrane</keyword>
<reference evidence="11" key="2">
    <citation type="submission" date="2023-05" db="EMBL/GenBank/DDBJ databases">
        <authorList>
            <consortium name="Lawrence Berkeley National Laboratory"/>
            <person name="Steindorff A."/>
            <person name="Hensen N."/>
            <person name="Bonometti L."/>
            <person name="Westerberg I."/>
            <person name="Brannstrom I.O."/>
            <person name="Guillou S."/>
            <person name="Cros-Aarteil S."/>
            <person name="Calhoun S."/>
            <person name="Haridas S."/>
            <person name="Kuo A."/>
            <person name="Mondo S."/>
            <person name="Pangilinan J."/>
            <person name="Riley R."/>
            <person name="Labutti K."/>
            <person name="Andreopoulos B."/>
            <person name="Lipzen A."/>
            <person name="Chen C."/>
            <person name="Yanf M."/>
            <person name="Daum C."/>
            <person name="Ng V."/>
            <person name="Clum A."/>
            <person name="Ohm R."/>
            <person name="Martin F."/>
            <person name="Silar P."/>
            <person name="Natvig D."/>
            <person name="Lalanne C."/>
            <person name="Gautier V."/>
            <person name="Ament-Velasquez S.L."/>
            <person name="Kruys A."/>
            <person name="Hutchinson M.I."/>
            <person name="Powell A.J."/>
            <person name="Barry K."/>
            <person name="Miller A.N."/>
            <person name="Grigoriev I.V."/>
            <person name="Debuchy R."/>
            <person name="Gladieux P."/>
            <person name="Thoren M.H."/>
            <person name="Johannesson H."/>
        </authorList>
    </citation>
    <scope>NUCLEOTIDE SEQUENCE</scope>
    <source>
        <strain evidence="11">PSN293</strain>
    </source>
</reference>
<dbReference type="Pfam" id="PF00909">
    <property type="entry name" value="Ammonium_transp"/>
    <property type="match status" value="3"/>
</dbReference>
<dbReference type="PANTHER" id="PTHR43029">
    <property type="entry name" value="AMMONIUM TRANSPORTER MEP2"/>
    <property type="match status" value="1"/>
</dbReference>
<keyword evidence="4 9" id="KW-0812">Transmembrane</keyword>
<feature type="transmembrane region" description="Helical" evidence="9">
    <location>
        <begin position="413"/>
        <end position="434"/>
    </location>
</feature>
<gene>
    <name evidence="11" type="ORF">QBC37DRAFT_49284</name>
</gene>
<feature type="transmembrane region" description="Helical" evidence="9">
    <location>
        <begin position="75"/>
        <end position="93"/>
    </location>
</feature>